<evidence type="ECO:0000256" key="1">
    <source>
        <dbReference type="ARBA" id="ARBA00004496"/>
    </source>
</evidence>
<comment type="subcellular location">
    <subcellularLocation>
        <location evidence="1 7">Cytoplasm</location>
    </subcellularLocation>
</comment>
<keyword evidence="13" id="KW-1185">Reference proteome</keyword>
<dbReference type="FunFam" id="2.40.50.140:FF:000004">
    <property type="entry name" value="Elongation factor P"/>
    <property type="match status" value="1"/>
</dbReference>
<comment type="pathway">
    <text evidence="2 7">Protein biosynthesis; polypeptide chain elongation.</text>
</comment>
<dbReference type="FunFam" id="2.30.30.30:FF:000003">
    <property type="entry name" value="Elongation factor P"/>
    <property type="match status" value="1"/>
</dbReference>
<dbReference type="SMART" id="SM00841">
    <property type="entry name" value="Elong-fact-P_C"/>
    <property type="match status" value="1"/>
</dbReference>
<gene>
    <name evidence="12" type="primary">efp2</name>
    <name evidence="7" type="synonym">efp</name>
    <name evidence="12" type="ORF">ING2E5A_0424</name>
</gene>
<evidence type="ECO:0000256" key="4">
    <source>
        <dbReference type="ARBA" id="ARBA00022490"/>
    </source>
</evidence>
<dbReference type="GO" id="GO:0005829">
    <property type="term" value="C:cytosol"/>
    <property type="evidence" value="ECO:0007669"/>
    <property type="project" value="UniProtKB-ARBA"/>
</dbReference>
<evidence type="ECO:0000256" key="2">
    <source>
        <dbReference type="ARBA" id="ARBA00004815"/>
    </source>
</evidence>
<dbReference type="InterPro" id="IPR014722">
    <property type="entry name" value="Rib_uL2_dom2"/>
</dbReference>
<dbReference type="PROSITE" id="PS01275">
    <property type="entry name" value="EFP"/>
    <property type="match status" value="1"/>
</dbReference>
<dbReference type="FunFam" id="2.40.50.140:FF:000009">
    <property type="entry name" value="Elongation factor P"/>
    <property type="match status" value="1"/>
</dbReference>
<keyword evidence="6 7" id="KW-0648">Protein biosynthesis</keyword>
<dbReference type="GO" id="GO:0043043">
    <property type="term" value="P:peptide biosynthetic process"/>
    <property type="evidence" value="ECO:0007669"/>
    <property type="project" value="InterPro"/>
</dbReference>
<evidence type="ECO:0000259" key="11">
    <source>
        <dbReference type="SMART" id="SM01185"/>
    </source>
</evidence>
<evidence type="ECO:0000256" key="9">
    <source>
        <dbReference type="RuleBase" id="RU004389"/>
    </source>
</evidence>
<dbReference type="CDD" id="cd05794">
    <property type="entry name" value="S1_EF-P_repeat_2"/>
    <property type="match status" value="1"/>
</dbReference>
<dbReference type="InterPro" id="IPR013185">
    <property type="entry name" value="Transl_elong_KOW-like"/>
</dbReference>
<dbReference type="HAMAP" id="MF_00141">
    <property type="entry name" value="EF_P"/>
    <property type="match status" value="1"/>
</dbReference>
<dbReference type="UniPathway" id="UPA00345"/>
<evidence type="ECO:0000259" key="10">
    <source>
        <dbReference type="SMART" id="SM00841"/>
    </source>
</evidence>
<dbReference type="SUPFAM" id="SSF50104">
    <property type="entry name" value="Translation proteins SH3-like domain"/>
    <property type="match status" value="1"/>
</dbReference>
<keyword evidence="5 7" id="KW-0251">Elongation factor</keyword>
<feature type="domain" description="Elongation factor P C-terminal" evidence="10">
    <location>
        <begin position="130"/>
        <end position="185"/>
    </location>
</feature>
<dbReference type="Proteomes" id="UP000178485">
    <property type="component" value="Chromosome i"/>
</dbReference>
<dbReference type="InterPro" id="IPR011768">
    <property type="entry name" value="Transl_elongation_fac_P"/>
</dbReference>
<dbReference type="KEGG" id="pmuc:ING2E5A_0424"/>
<dbReference type="InterPro" id="IPR001059">
    <property type="entry name" value="Transl_elong_P/YeiP_cen"/>
</dbReference>
<dbReference type="AlphaFoldDB" id="A0A1G4G428"/>
<evidence type="ECO:0000313" key="12">
    <source>
        <dbReference type="EMBL" id="SCM55505.1"/>
    </source>
</evidence>
<dbReference type="InterPro" id="IPR012340">
    <property type="entry name" value="NA-bd_OB-fold"/>
</dbReference>
<proteinExistence type="inferred from homology"/>
<dbReference type="PANTHER" id="PTHR30053">
    <property type="entry name" value="ELONGATION FACTOR P"/>
    <property type="match status" value="1"/>
</dbReference>
<name>A0A1G4G428_9BACT</name>
<dbReference type="Gene3D" id="2.40.50.140">
    <property type="entry name" value="Nucleic acid-binding proteins"/>
    <property type="match status" value="2"/>
</dbReference>
<evidence type="ECO:0000256" key="8">
    <source>
        <dbReference type="NCBIfam" id="TIGR00038"/>
    </source>
</evidence>
<dbReference type="GO" id="GO:0003746">
    <property type="term" value="F:translation elongation factor activity"/>
    <property type="evidence" value="ECO:0007669"/>
    <property type="project" value="UniProtKB-UniRule"/>
</dbReference>
<dbReference type="Gene3D" id="2.30.30.30">
    <property type="match status" value="1"/>
</dbReference>
<evidence type="ECO:0000256" key="5">
    <source>
        <dbReference type="ARBA" id="ARBA00022768"/>
    </source>
</evidence>
<dbReference type="PANTHER" id="PTHR30053:SF12">
    <property type="entry name" value="ELONGATION FACTOR P (EF-P) FAMILY PROTEIN"/>
    <property type="match status" value="1"/>
</dbReference>
<dbReference type="NCBIfam" id="NF001810">
    <property type="entry name" value="PRK00529.1"/>
    <property type="match status" value="1"/>
</dbReference>
<evidence type="ECO:0000256" key="6">
    <source>
        <dbReference type="ARBA" id="ARBA00022917"/>
    </source>
</evidence>
<dbReference type="CDD" id="cd04470">
    <property type="entry name" value="S1_EF-P_repeat_1"/>
    <property type="match status" value="1"/>
</dbReference>
<protein>
    <recommendedName>
        <fullName evidence="7 8">Elongation factor P</fullName>
        <shortName evidence="7">EF-P</shortName>
    </recommendedName>
</protein>
<dbReference type="SMART" id="SM01185">
    <property type="entry name" value="EFP"/>
    <property type="match status" value="1"/>
</dbReference>
<organism evidence="12 13">
    <name type="scientific">Petrimonas mucosa</name>
    <dbReference type="NCBI Taxonomy" id="1642646"/>
    <lineage>
        <taxon>Bacteria</taxon>
        <taxon>Pseudomonadati</taxon>
        <taxon>Bacteroidota</taxon>
        <taxon>Bacteroidia</taxon>
        <taxon>Bacteroidales</taxon>
        <taxon>Dysgonomonadaceae</taxon>
        <taxon>Petrimonas</taxon>
    </lineage>
</organism>
<dbReference type="PIRSF" id="PIRSF005901">
    <property type="entry name" value="EF-P"/>
    <property type="match status" value="1"/>
</dbReference>
<comment type="function">
    <text evidence="7">Involved in peptide bond synthesis. Stimulates efficient translation and peptide-bond synthesis on native or reconstituted 70S ribosomes in vitro. Probably functions indirectly by altering the affinity of the ribosome for aminoacyl-tRNA, thus increasing their reactivity as acceptors for peptidyl transferase.</text>
</comment>
<evidence type="ECO:0000256" key="7">
    <source>
        <dbReference type="HAMAP-Rule" id="MF_00141"/>
    </source>
</evidence>
<dbReference type="InterPro" id="IPR015365">
    <property type="entry name" value="Elong-fact-P_C"/>
</dbReference>
<dbReference type="RefSeq" id="WP_071135971.1">
    <property type="nucleotide sequence ID" value="NZ_DUQN01000093.1"/>
</dbReference>
<accession>A0A1G4G428</accession>
<dbReference type="SUPFAM" id="SSF50249">
    <property type="entry name" value="Nucleic acid-binding proteins"/>
    <property type="match status" value="2"/>
</dbReference>
<dbReference type="STRING" id="1642646.ING2E5A_0424"/>
<evidence type="ECO:0000256" key="3">
    <source>
        <dbReference type="ARBA" id="ARBA00009479"/>
    </source>
</evidence>
<evidence type="ECO:0000313" key="13">
    <source>
        <dbReference type="Proteomes" id="UP000178485"/>
    </source>
</evidence>
<dbReference type="Pfam" id="PF08207">
    <property type="entry name" value="EFP_N"/>
    <property type="match status" value="1"/>
</dbReference>
<dbReference type="Pfam" id="PF09285">
    <property type="entry name" value="Elong-fact-P_C"/>
    <property type="match status" value="1"/>
</dbReference>
<reference evidence="12 13" key="1">
    <citation type="submission" date="2016-08" db="EMBL/GenBank/DDBJ databases">
        <authorList>
            <person name="Seilhamer J.J."/>
        </authorList>
    </citation>
    <scope>NUCLEOTIDE SEQUENCE [LARGE SCALE GENOMIC DNA]</scope>
    <source>
        <strain evidence="12">ING2-E5A</strain>
    </source>
</reference>
<dbReference type="NCBIfam" id="TIGR00038">
    <property type="entry name" value="efp"/>
    <property type="match status" value="1"/>
</dbReference>
<dbReference type="InterPro" id="IPR008991">
    <property type="entry name" value="Translation_prot_SH3-like_sf"/>
</dbReference>
<dbReference type="EMBL" id="LT608328">
    <property type="protein sequence ID" value="SCM55505.1"/>
    <property type="molecule type" value="Genomic_DNA"/>
</dbReference>
<keyword evidence="4 7" id="KW-0963">Cytoplasm</keyword>
<comment type="similarity">
    <text evidence="3 7 9">Belongs to the elongation factor P family.</text>
</comment>
<dbReference type="InterPro" id="IPR013852">
    <property type="entry name" value="Transl_elong_P/YeiP_CS"/>
</dbReference>
<feature type="domain" description="Translation elongation factor P/YeiP central" evidence="11">
    <location>
        <begin position="67"/>
        <end position="122"/>
    </location>
</feature>
<sequence length="188" mass="21187">MATTADFRNGMCIDLDGQYYFIVEFLHVKPGKGAAFVRTKLKNVTTGRILEKTFNSGVKVDEVRIERRPFQYLYQDDMGYNFMNTETFEQVPIPAEQIEGVEFLKEGDLVEVQIHAESGTILTAEMPTHVVLQVTYTEPGIKGDTATNTLKPATLETGAEVRVPLFINEGEKIKVDTRTGTYVERVKE</sequence>
<dbReference type="InterPro" id="IPR020599">
    <property type="entry name" value="Transl_elong_fac_P/YeiP"/>
</dbReference>
<dbReference type="Pfam" id="PF01132">
    <property type="entry name" value="EFP"/>
    <property type="match status" value="1"/>
</dbReference>